<keyword evidence="8" id="KW-0969">Cilium</keyword>
<dbReference type="PANTHER" id="PTHR30161:SF1">
    <property type="entry name" value="FLAGELLAR BIOSYNTHESIS PROTEIN FLHA-RELATED"/>
    <property type="match status" value="1"/>
</dbReference>
<dbReference type="STRING" id="1499687.BN1080_03344"/>
<evidence type="ECO:0000256" key="5">
    <source>
        <dbReference type="ARBA" id="ARBA00022989"/>
    </source>
</evidence>
<dbReference type="GO" id="GO:0005886">
    <property type="term" value="C:plasma membrane"/>
    <property type="evidence" value="ECO:0007669"/>
    <property type="project" value="UniProtKB-SubCell"/>
</dbReference>
<keyword evidence="9" id="KW-1185">Reference proteome</keyword>
<feature type="transmembrane region" description="Helical" evidence="7">
    <location>
        <begin position="188"/>
        <end position="210"/>
    </location>
</feature>
<feature type="transmembrane region" description="Helical" evidence="7">
    <location>
        <begin position="230"/>
        <end position="252"/>
    </location>
</feature>
<dbReference type="Gene3D" id="3.40.50.12790">
    <property type="entry name" value="FHIPEP family, domain 4"/>
    <property type="match status" value="1"/>
</dbReference>
<feature type="transmembrane region" description="Helical" evidence="7">
    <location>
        <begin position="264"/>
        <end position="284"/>
    </location>
</feature>
<keyword evidence="8" id="KW-0282">Flagellum</keyword>
<dbReference type="NCBIfam" id="TIGR01398">
    <property type="entry name" value="FlhA"/>
    <property type="match status" value="1"/>
</dbReference>
<dbReference type="GO" id="GO:0044780">
    <property type="term" value="P:bacterial-type flagellum assembly"/>
    <property type="evidence" value="ECO:0007669"/>
    <property type="project" value="InterPro"/>
</dbReference>
<evidence type="ECO:0000313" key="8">
    <source>
        <dbReference type="EMBL" id="CEG24322.1"/>
    </source>
</evidence>
<keyword evidence="4 7" id="KW-0812">Transmembrane</keyword>
<comment type="similarity">
    <text evidence="2 7">Belongs to the FHIPEP (flagella/HR/invasion proteins export pore) family.</text>
</comment>
<dbReference type="PRINTS" id="PR00949">
    <property type="entry name" value="TYPE3IMAPROT"/>
</dbReference>
<feature type="transmembrane region" description="Helical" evidence="7">
    <location>
        <begin position="7"/>
        <end position="24"/>
    </location>
</feature>
<dbReference type="Pfam" id="PF00771">
    <property type="entry name" value="FHIPEP"/>
    <property type="match status" value="1"/>
</dbReference>
<dbReference type="RefSeq" id="WP_052653846.1">
    <property type="nucleotide sequence ID" value="NZ_CCXS01000001.1"/>
</dbReference>
<comment type="subcellular location">
    <subcellularLocation>
        <location evidence="1 7">Cell membrane</location>
        <topology evidence="1 7">Multi-pass membrane protein</topology>
    </subcellularLocation>
</comment>
<dbReference type="OrthoDB" id="9759185at2"/>
<keyword evidence="7" id="KW-0813">Transport</keyword>
<dbReference type="InterPro" id="IPR001712">
    <property type="entry name" value="T3SS_FHIPEP"/>
</dbReference>
<dbReference type="Gene3D" id="1.10.8.540">
    <property type="entry name" value="FHIPEP family, domain 3"/>
    <property type="match status" value="1"/>
</dbReference>
<dbReference type="Gene3D" id="3.40.30.60">
    <property type="entry name" value="FHIPEP family, domain 1"/>
    <property type="match status" value="1"/>
</dbReference>
<accession>A0A098ER89</accession>
<comment type="function">
    <text evidence="7">Required for formation of the rod structure of the flagellar apparatus. Together with FliI and FliH, may constitute the export apparatus of flagellin.</text>
</comment>
<dbReference type="EMBL" id="CCXS01000001">
    <property type="protein sequence ID" value="CEG24322.1"/>
    <property type="molecule type" value="Genomic_DNA"/>
</dbReference>
<reference evidence="8 9" key="1">
    <citation type="submission" date="2014-09" db="EMBL/GenBank/DDBJ databases">
        <authorList>
            <person name="Urmite Genomes Urmite Genomes"/>
        </authorList>
    </citation>
    <scope>NUCLEOTIDE SEQUENCE [LARGE SCALE GENOMIC DNA]</scope>
    <source>
        <strain evidence="8 9">ES2</strain>
    </source>
</reference>
<evidence type="ECO:0000256" key="7">
    <source>
        <dbReference type="RuleBase" id="RU364093"/>
    </source>
</evidence>
<sequence length="686" mass="74445">MKIKDYAILVAVIMIVVMMVIPLPTLLLDVLIMVNISIALTIILVAMNTKEALEFSIFPTLLLLTTLFRLGLNVSTTRSILTNQTGGEVIETFGSFVVGGSAIIGILVFLILVIIQFLVITKGSERVAEVAARFTLDSMPGKQMSIDADLGAGMISDQEAKKRREKVSQEADFYGAMDGASKFVKGDAIAGIIITVINIVGGLAIGVMVHGLPIGEAANLFALLSIGDGLVSQIPALLISTAAGIVVTRAVSDGNLGTDITKQLFAYPKLLYIVAGTLTLLAVFTPISPMLILPVAAVVAFGAFRMQSNLKKEEKVEKEANIGSPEAEELKKPESVIDLLHVDAIEFEFGYGLIPIADKNQGGDLLDRVIMIRRQCAMELGIVVPVIRIRDNIQLQPNEYVIKIKGNRVASGQIMLDHYLAMSPGVDDDSIIGIETVEPAFGMPALWVNEEMKEEAEMSGYAIVDPPSVVSTHLTEVIKRHAHELVGRQEVKALIENVRENSPAVVEELIPNLMALGEVQKVLMKLLKEKVSIRNMLMILETLADYAAYSKDPDVLTEYVRQALSRQITLQYATPGQPLQVITAGASLEKKFAESVHRSDQGNYLSIDPETSQVIFQNISEQAGQLQQTGVQPILLTSPATRMYMRQFIERFAPDLPVLSYNELEPDIEIQSVGAVNISSGAVSGL</sequence>
<gene>
    <name evidence="7 8" type="primary">flhA</name>
    <name evidence="8" type="ORF">BN1080_03344</name>
</gene>
<dbReference type="PIRSF" id="PIRSF005419">
    <property type="entry name" value="FlhA"/>
    <property type="match status" value="1"/>
</dbReference>
<dbReference type="InterPro" id="IPR006301">
    <property type="entry name" value="FlhA"/>
</dbReference>
<dbReference type="AlphaFoldDB" id="A0A098ER89"/>
<dbReference type="InterPro" id="IPR025505">
    <property type="entry name" value="FHIPEP_CS"/>
</dbReference>
<keyword evidence="7" id="KW-1006">Bacterial flagellum protein export</keyword>
<name>A0A098ER89_9BACL</name>
<evidence type="ECO:0000256" key="6">
    <source>
        <dbReference type="ARBA" id="ARBA00023136"/>
    </source>
</evidence>
<keyword evidence="8" id="KW-0966">Cell projection</keyword>
<keyword evidence="7" id="KW-1005">Bacterial flagellum biogenesis</keyword>
<evidence type="ECO:0000256" key="4">
    <source>
        <dbReference type="ARBA" id="ARBA00022692"/>
    </source>
</evidence>
<dbReference type="PROSITE" id="PS00994">
    <property type="entry name" value="FHIPEP"/>
    <property type="match status" value="1"/>
</dbReference>
<keyword evidence="3 7" id="KW-1003">Cell membrane</keyword>
<feature type="transmembrane region" description="Helical" evidence="7">
    <location>
        <begin position="55"/>
        <end position="72"/>
    </location>
</feature>
<feature type="transmembrane region" description="Helical" evidence="7">
    <location>
        <begin position="30"/>
        <end position="48"/>
    </location>
</feature>
<dbReference type="InterPro" id="IPR042194">
    <property type="entry name" value="FHIPEP_1"/>
</dbReference>
<evidence type="ECO:0000256" key="2">
    <source>
        <dbReference type="ARBA" id="ARBA00008835"/>
    </source>
</evidence>
<keyword evidence="5 7" id="KW-1133">Transmembrane helix</keyword>
<proteinExistence type="inferred from homology"/>
<evidence type="ECO:0000313" key="9">
    <source>
        <dbReference type="Proteomes" id="UP000043699"/>
    </source>
</evidence>
<keyword evidence="7" id="KW-0653">Protein transport</keyword>
<organism evidence="8 9">
    <name type="scientific">Planococcus massiliensis</name>
    <dbReference type="NCBI Taxonomy" id="1499687"/>
    <lineage>
        <taxon>Bacteria</taxon>
        <taxon>Bacillati</taxon>
        <taxon>Bacillota</taxon>
        <taxon>Bacilli</taxon>
        <taxon>Bacillales</taxon>
        <taxon>Caryophanaceae</taxon>
        <taxon>Planococcus</taxon>
    </lineage>
</organism>
<dbReference type="Proteomes" id="UP000043699">
    <property type="component" value="Unassembled WGS sequence"/>
</dbReference>
<dbReference type="InterPro" id="IPR042193">
    <property type="entry name" value="FHIPEP_3"/>
</dbReference>
<protein>
    <recommendedName>
        <fullName evidence="7">Flagellar biosynthesis protein FlhA</fullName>
    </recommendedName>
</protein>
<dbReference type="InterPro" id="IPR042196">
    <property type="entry name" value="FHIPEP_4"/>
</dbReference>
<feature type="transmembrane region" description="Helical" evidence="7">
    <location>
        <begin position="92"/>
        <end position="119"/>
    </location>
</feature>
<dbReference type="GO" id="GO:0009306">
    <property type="term" value="P:protein secretion"/>
    <property type="evidence" value="ECO:0007669"/>
    <property type="project" value="InterPro"/>
</dbReference>
<dbReference type="PANTHER" id="PTHR30161">
    <property type="entry name" value="FLAGELLAR EXPORT PROTEIN, MEMBRANE FLHA SUBUNIT-RELATED"/>
    <property type="match status" value="1"/>
</dbReference>
<evidence type="ECO:0000256" key="1">
    <source>
        <dbReference type="ARBA" id="ARBA00004651"/>
    </source>
</evidence>
<keyword evidence="6 7" id="KW-0472">Membrane</keyword>
<evidence type="ECO:0000256" key="3">
    <source>
        <dbReference type="ARBA" id="ARBA00022475"/>
    </source>
</evidence>